<dbReference type="GO" id="GO:0016020">
    <property type="term" value="C:membrane"/>
    <property type="evidence" value="ECO:0007669"/>
    <property type="project" value="UniProtKB-SubCell"/>
</dbReference>
<proteinExistence type="inferred from homology"/>
<dbReference type="InterPro" id="IPR018047">
    <property type="entry name" value="Ammonium_transpt_CS"/>
</dbReference>
<feature type="transmembrane region" description="Helical" evidence="8">
    <location>
        <begin position="334"/>
        <end position="351"/>
    </location>
</feature>
<evidence type="ECO:0000256" key="3">
    <source>
        <dbReference type="ARBA" id="ARBA00022448"/>
    </source>
</evidence>
<evidence type="ECO:0000259" key="9">
    <source>
        <dbReference type="Pfam" id="PF00909"/>
    </source>
</evidence>
<evidence type="ECO:0000256" key="4">
    <source>
        <dbReference type="ARBA" id="ARBA00022692"/>
    </source>
</evidence>
<protein>
    <submittedName>
        <fullName evidence="10">Unannotated protein</fullName>
    </submittedName>
</protein>
<feature type="transmembrane region" description="Helical" evidence="8">
    <location>
        <begin position="300"/>
        <end position="322"/>
    </location>
</feature>
<evidence type="ECO:0000256" key="7">
    <source>
        <dbReference type="ARBA" id="ARBA00023177"/>
    </source>
</evidence>
<comment type="subcellular location">
    <subcellularLocation>
        <location evidence="1">Membrane</location>
        <topology evidence="1">Multi-pass membrane protein</topology>
    </subcellularLocation>
</comment>
<comment type="similarity">
    <text evidence="2">Belongs to the ammonia transporter channel (TC 1.A.11.2) family.</text>
</comment>
<evidence type="ECO:0000313" key="10">
    <source>
        <dbReference type="EMBL" id="CAB4558113.1"/>
    </source>
</evidence>
<feature type="transmembrane region" description="Helical" evidence="8">
    <location>
        <begin position="387"/>
        <end position="405"/>
    </location>
</feature>
<dbReference type="InterPro" id="IPR024041">
    <property type="entry name" value="NH4_transpt_AmtB-like_dom"/>
</dbReference>
<feature type="transmembrane region" description="Helical" evidence="8">
    <location>
        <begin position="52"/>
        <end position="71"/>
    </location>
</feature>
<feature type="domain" description="Ammonium transporter AmtB-like" evidence="9">
    <location>
        <begin position="52"/>
        <end position="494"/>
    </location>
</feature>
<evidence type="ECO:0000256" key="2">
    <source>
        <dbReference type="ARBA" id="ARBA00005887"/>
    </source>
</evidence>
<dbReference type="GO" id="GO:0097272">
    <property type="term" value="P:ammonium homeostasis"/>
    <property type="evidence" value="ECO:0007669"/>
    <property type="project" value="TreeGrafter"/>
</dbReference>
<accession>A0A6J6D742</accession>
<dbReference type="InterPro" id="IPR029020">
    <property type="entry name" value="Ammonium/urea_transptr"/>
</dbReference>
<organism evidence="10">
    <name type="scientific">freshwater metagenome</name>
    <dbReference type="NCBI Taxonomy" id="449393"/>
    <lineage>
        <taxon>unclassified sequences</taxon>
        <taxon>metagenomes</taxon>
        <taxon>ecological metagenomes</taxon>
    </lineage>
</organism>
<feature type="transmembrane region" description="Helical" evidence="8">
    <location>
        <begin position="142"/>
        <end position="166"/>
    </location>
</feature>
<dbReference type="PROSITE" id="PS01219">
    <property type="entry name" value="AMMONIUM_TRANSP"/>
    <property type="match status" value="1"/>
</dbReference>
<dbReference type="PANTHER" id="PTHR11730:SF6">
    <property type="entry name" value="AMMONIUM TRANSPORTER"/>
    <property type="match status" value="1"/>
</dbReference>
<dbReference type="GO" id="GO:0008519">
    <property type="term" value="F:ammonium channel activity"/>
    <property type="evidence" value="ECO:0007669"/>
    <property type="project" value="InterPro"/>
</dbReference>
<evidence type="ECO:0000256" key="5">
    <source>
        <dbReference type="ARBA" id="ARBA00022989"/>
    </source>
</evidence>
<keyword evidence="6 8" id="KW-0472">Membrane</keyword>
<dbReference type="Gene3D" id="1.10.3430.10">
    <property type="entry name" value="Ammonium transporter AmtB like domains"/>
    <property type="match status" value="1"/>
</dbReference>
<dbReference type="EMBL" id="CAEZSF010000306">
    <property type="protein sequence ID" value="CAB4558113.1"/>
    <property type="molecule type" value="Genomic_DNA"/>
</dbReference>
<dbReference type="PANTHER" id="PTHR11730">
    <property type="entry name" value="AMMONIUM TRANSPORTER"/>
    <property type="match status" value="1"/>
</dbReference>
<dbReference type="AlphaFoldDB" id="A0A6J6D742"/>
<keyword evidence="7" id="KW-0924">Ammonia transport</keyword>
<evidence type="ECO:0000256" key="8">
    <source>
        <dbReference type="SAM" id="Phobius"/>
    </source>
</evidence>
<keyword evidence="5 8" id="KW-1133">Transmembrane helix</keyword>
<name>A0A6J6D742_9ZZZZ</name>
<feature type="transmembrane region" description="Helical" evidence="8">
    <location>
        <begin position="83"/>
        <end position="108"/>
    </location>
</feature>
<feature type="transmembrane region" description="Helical" evidence="8">
    <location>
        <begin position="270"/>
        <end position="294"/>
    </location>
</feature>
<reference evidence="10" key="1">
    <citation type="submission" date="2020-05" db="EMBL/GenBank/DDBJ databases">
        <authorList>
            <person name="Chiriac C."/>
            <person name="Salcher M."/>
            <person name="Ghai R."/>
            <person name="Kavagutti S V."/>
        </authorList>
    </citation>
    <scope>NUCLEOTIDE SEQUENCE</scope>
</reference>
<evidence type="ECO:0000256" key="6">
    <source>
        <dbReference type="ARBA" id="ARBA00023136"/>
    </source>
</evidence>
<feature type="transmembrane region" description="Helical" evidence="8">
    <location>
        <begin position="440"/>
        <end position="462"/>
    </location>
</feature>
<feature type="transmembrane region" description="Helical" evidence="8">
    <location>
        <begin position="228"/>
        <end position="249"/>
    </location>
</feature>
<evidence type="ECO:0000256" key="1">
    <source>
        <dbReference type="ARBA" id="ARBA00004141"/>
    </source>
</evidence>
<dbReference type="Pfam" id="PF00909">
    <property type="entry name" value="Ammonium_transp"/>
    <property type="match status" value="1"/>
</dbReference>
<keyword evidence="3" id="KW-0813">Transport</keyword>
<feature type="transmembrane region" description="Helical" evidence="8">
    <location>
        <begin position="357"/>
        <end position="375"/>
    </location>
</feature>
<feature type="transmembrane region" description="Helical" evidence="8">
    <location>
        <begin position="187"/>
        <end position="208"/>
    </location>
</feature>
<sequence>MIKNRWAKFGLGVLLVFGALLIPGTAFAQDAPVFDPAAAVPSSVDGFGLNLLWIIIGAALVIFMQAGFAMVETGFCRAKHAAHVVTTNLAIFGLGFVGFFFIGFPLMFGGYSYPGYFGLDTALGGPLVGSGSWTFAWWSWDAFALSNIPDAALPAIAAFFLYMVAFMDTTATIPTGSMAERWKFKSFIAWGLFCGAIYYPLFGAWTWGGGWLSQLGNSLDLGFGYVDFAGSGIVHATGGAAALAGALVLGPRIGKFGKDGKARALPGHNIPMAMLGVFILLFGWFGFNAASTFAATDVRFTVAAVNTGIAGAFGLVASMFYIMKRTGKPDPGMIANGMLAGLVAITAPCAFVDPWAAAVIGIIAGILVIEAVFFIERRGIDDPVGAVAVHGICGSFGVIAVGLFATGEYGASWNLTDTDLTADKGVTGLIYDVSLGGKQLLAQLAALAVIWTVMLGIAYAFFKIQNALTKGGIRSSVEDELMGLDYPEMGVTAYPGDASFSLDDIVIESLPKAQQEEVAAGR</sequence>
<gene>
    <name evidence="10" type="ORF">UFOPK1358_02047</name>
</gene>
<keyword evidence="4 8" id="KW-0812">Transmembrane</keyword>
<dbReference type="SUPFAM" id="SSF111352">
    <property type="entry name" value="Ammonium transporter"/>
    <property type="match status" value="1"/>
</dbReference>